<feature type="compositionally biased region" description="Acidic residues" evidence="13">
    <location>
        <begin position="28"/>
        <end position="53"/>
    </location>
</feature>
<feature type="compositionally biased region" description="Basic and acidic residues" evidence="13">
    <location>
        <begin position="176"/>
        <end position="186"/>
    </location>
</feature>
<dbReference type="OMA" id="GKYRGYN"/>
<evidence type="ECO:0000256" key="6">
    <source>
        <dbReference type="ARBA" id="ARBA00022664"/>
    </source>
</evidence>
<feature type="compositionally biased region" description="Basic and acidic residues" evidence="13">
    <location>
        <begin position="400"/>
        <end position="409"/>
    </location>
</feature>
<evidence type="ECO:0000313" key="15">
    <source>
        <dbReference type="EMBL" id="VAH61459.1"/>
    </source>
</evidence>
<dbReference type="PANTHER" id="PTHR46837:SF5">
    <property type="entry name" value="PROTEIN MLN51 HOMOLOG"/>
    <property type="match status" value="1"/>
</dbReference>
<evidence type="ECO:0000256" key="1">
    <source>
        <dbReference type="ARBA" id="ARBA00004123"/>
    </source>
</evidence>
<sequence>MADPPPRDAHPEQSPATEKPPAAPLTPEPEDAAEQDVESEVDEEYVSDPDDALPEMRRREASDDEGSEEGRRPPRARIDPDHDDDVQGAPEDYEGEVEEDEDEEYYDDLLDEEEVGEGLEAEYDDHAVPPKEVTAGQGEEGEKPGEEGAEAEVEADGEEKKEQEPFAVPTSGAFYMHDDRFQEDGRGRRRRMLGGRKLWDAKDDQAWVHDRFEEMNVHEERYEDKRMSRGRFRGRGSGGRTRGTARGFSRGGRYHSYHEDSDNQNQSENQNRPQKIVRGRGPRRYDTIAKNNRDVVGFQRKQPTRSREPAAHSAAAREPGQISNAHSEAVPAKKNVVNSSLNSASPPFYPSGASNQVGAQRRDIQPGGSNKVHPSSMKMDDNMKLQSGPVVRGKGTTDYGGRDRFHAEGPVRPSPARSVGGSSYSSGFASSSINSGQSPNNRAQGGNASIGVPSHNRPTPSFQQTSRVSTQQQNHTSIMHQKSGQAPSQASMRIPTQQLSHRTGNASPSAQHLPARSTESDENGSYPSSNQSKTSEVEKTNKETGRGSFMYGGAQVIGAAGLAQGEQNFPGTPALLPGPIYDSRPDLPVWFLSRFSGSQQDHPPYMALSRLSRISRLRTRMSRPWLSPPPARSSTRRTTCFLLKHHCHVAPAYGTGCGYLCPAPAGRFRKRLTGNLLPLLAGAAGAFGGSYPPYITLDPSFYSRSSGQTSSSVPSREGNVNHGAKSPQNDIVTEELDQRQNKHRREYFLDKSCELIHVLLYRRYSEMNFSLIDACSCCSYLMGVASQQSRGCICCLSCDSTSIYVSDIHIPVDMASKMGLKKALRWMPRSSASPRLEEDEDNNERNGLLRSHRDQNRVVPVTDLHVDEQPKAGAHVEPKTVALKVSMHCHGCARKVEKQISKFHGVVSIKIELGMKTVTVVGNVTPMQVLETVSKVIKYAHILPPP</sequence>
<evidence type="ECO:0000256" key="5">
    <source>
        <dbReference type="ARBA" id="ARBA00022490"/>
    </source>
</evidence>
<evidence type="ECO:0000256" key="11">
    <source>
        <dbReference type="ARBA" id="ARBA00023187"/>
    </source>
</evidence>
<feature type="compositionally biased region" description="Low complexity" evidence="13">
    <location>
        <begin position="418"/>
        <end position="438"/>
    </location>
</feature>
<keyword evidence="12" id="KW-0539">Nucleus</keyword>
<feature type="compositionally biased region" description="Basic and acidic residues" evidence="13">
    <location>
        <begin position="535"/>
        <end position="545"/>
    </location>
</feature>
<feature type="region of interest" description="Disordered" evidence="13">
    <location>
        <begin position="220"/>
        <end position="548"/>
    </location>
</feature>
<dbReference type="Pfam" id="PF09405">
    <property type="entry name" value="Btz"/>
    <property type="match status" value="1"/>
</dbReference>
<dbReference type="GO" id="GO:0006397">
    <property type="term" value="P:mRNA processing"/>
    <property type="evidence" value="ECO:0007669"/>
    <property type="project" value="UniProtKB-KW"/>
</dbReference>
<dbReference type="GO" id="GO:0005737">
    <property type="term" value="C:cytoplasm"/>
    <property type="evidence" value="ECO:0007669"/>
    <property type="project" value="UniProtKB-SubCell"/>
</dbReference>
<reference evidence="15 16" key="1">
    <citation type="submission" date="2017-09" db="EMBL/GenBank/DDBJ databases">
        <authorList>
            <consortium name="International Durum Wheat Genome Sequencing Consortium (IDWGSC)"/>
            <person name="Milanesi L."/>
        </authorList>
    </citation>
    <scope>NUCLEOTIDE SEQUENCE [LARGE SCALE GENOMIC DNA]</scope>
    <source>
        <strain evidence="16">cv. Svevo</strain>
    </source>
</reference>
<evidence type="ECO:0000256" key="13">
    <source>
        <dbReference type="SAM" id="MobiDB-lite"/>
    </source>
</evidence>
<dbReference type="GO" id="GO:0035145">
    <property type="term" value="C:exon-exon junction complex"/>
    <property type="evidence" value="ECO:0007669"/>
    <property type="project" value="InterPro"/>
</dbReference>
<evidence type="ECO:0000256" key="8">
    <source>
        <dbReference type="ARBA" id="ARBA00022845"/>
    </source>
</evidence>
<evidence type="ECO:0000256" key="7">
    <source>
        <dbReference type="ARBA" id="ARBA00022816"/>
    </source>
</evidence>
<accession>A0A9R0RK92</accession>
<dbReference type="PROSITE" id="PS50846">
    <property type="entry name" value="HMA_2"/>
    <property type="match status" value="1"/>
</dbReference>
<keyword evidence="9" id="KW-0694">RNA-binding</keyword>
<dbReference type="CDD" id="cd00371">
    <property type="entry name" value="HMA"/>
    <property type="match status" value="1"/>
</dbReference>
<dbReference type="GO" id="GO:0008380">
    <property type="term" value="P:RNA splicing"/>
    <property type="evidence" value="ECO:0007669"/>
    <property type="project" value="UniProtKB-KW"/>
</dbReference>
<evidence type="ECO:0000256" key="3">
    <source>
        <dbReference type="ARBA" id="ARBA00009548"/>
    </source>
</evidence>
<dbReference type="GO" id="GO:0000184">
    <property type="term" value="P:nuclear-transcribed mRNA catabolic process, nonsense-mediated decay"/>
    <property type="evidence" value="ECO:0007669"/>
    <property type="project" value="UniProtKB-KW"/>
</dbReference>
<feature type="domain" description="HMA" evidence="14">
    <location>
        <begin position="878"/>
        <end position="941"/>
    </location>
</feature>
<evidence type="ECO:0000256" key="2">
    <source>
        <dbReference type="ARBA" id="ARBA00004496"/>
    </source>
</evidence>
<dbReference type="InterPro" id="IPR044796">
    <property type="entry name" value="MLN51_plant"/>
</dbReference>
<dbReference type="GO" id="GO:0003729">
    <property type="term" value="F:mRNA binding"/>
    <property type="evidence" value="ECO:0007669"/>
    <property type="project" value="InterPro"/>
</dbReference>
<dbReference type="Pfam" id="PF00403">
    <property type="entry name" value="HMA"/>
    <property type="match status" value="1"/>
</dbReference>
<dbReference type="GO" id="GO:0046872">
    <property type="term" value="F:metal ion binding"/>
    <property type="evidence" value="ECO:0007669"/>
    <property type="project" value="InterPro"/>
</dbReference>
<keyword evidence="5" id="KW-0963">Cytoplasm</keyword>
<dbReference type="GO" id="GO:0051028">
    <property type="term" value="P:mRNA transport"/>
    <property type="evidence" value="ECO:0007669"/>
    <property type="project" value="UniProtKB-KW"/>
</dbReference>
<feature type="region of interest" description="Disordered" evidence="13">
    <location>
        <begin position="706"/>
        <end position="733"/>
    </location>
</feature>
<feature type="compositionally biased region" description="Basic and acidic residues" evidence="13">
    <location>
        <begin position="283"/>
        <end position="293"/>
    </location>
</feature>
<organism evidence="15 16">
    <name type="scientific">Triticum turgidum subsp. durum</name>
    <name type="common">Durum wheat</name>
    <name type="synonym">Triticum durum</name>
    <dbReference type="NCBI Taxonomy" id="4567"/>
    <lineage>
        <taxon>Eukaryota</taxon>
        <taxon>Viridiplantae</taxon>
        <taxon>Streptophyta</taxon>
        <taxon>Embryophyta</taxon>
        <taxon>Tracheophyta</taxon>
        <taxon>Spermatophyta</taxon>
        <taxon>Magnoliopsida</taxon>
        <taxon>Liliopsida</taxon>
        <taxon>Poales</taxon>
        <taxon>Poaceae</taxon>
        <taxon>BOP clade</taxon>
        <taxon>Pooideae</taxon>
        <taxon>Triticodae</taxon>
        <taxon>Triticeae</taxon>
        <taxon>Triticinae</taxon>
        <taxon>Triticum</taxon>
    </lineage>
</organism>
<name>A0A9R0RK92_TRITD</name>
<dbReference type="InterPro" id="IPR036163">
    <property type="entry name" value="HMA_dom_sf"/>
</dbReference>
<comment type="subcellular location">
    <subcellularLocation>
        <location evidence="2">Cytoplasm</location>
    </subcellularLocation>
    <subcellularLocation>
        <location evidence="1">Nucleus</location>
    </subcellularLocation>
</comment>
<evidence type="ECO:0000256" key="10">
    <source>
        <dbReference type="ARBA" id="ARBA00023161"/>
    </source>
</evidence>
<dbReference type="Gene3D" id="3.30.70.100">
    <property type="match status" value="1"/>
</dbReference>
<feature type="compositionally biased region" description="Basic and acidic residues" evidence="13">
    <location>
        <begin position="1"/>
        <end position="11"/>
    </location>
</feature>
<keyword evidence="6" id="KW-0507">mRNA processing</keyword>
<evidence type="ECO:0000259" key="14">
    <source>
        <dbReference type="PROSITE" id="PS50846"/>
    </source>
</evidence>
<keyword evidence="8" id="KW-0810">Translation regulation</keyword>
<evidence type="ECO:0000256" key="9">
    <source>
        <dbReference type="ARBA" id="ARBA00022884"/>
    </source>
</evidence>
<feature type="compositionally biased region" description="Polar residues" evidence="13">
    <location>
        <begin position="456"/>
        <end position="510"/>
    </location>
</feature>
<dbReference type="InterPro" id="IPR006121">
    <property type="entry name" value="HMA_dom"/>
</dbReference>
<keyword evidence="4" id="KW-0813">Transport</keyword>
<dbReference type="InterPro" id="IPR018545">
    <property type="entry name" value="Btz_dom"/>
</dbReference>
<dbReference type="Proteomes" id="UP000324705">
    <property type="component" value="Chromosome 3A"/>
</dbReference>
<dbReference type="SUPFAM" id="SSF55008">
    <property type="entry name" value="HMA, heavy metal-associated domain"/>
    <property type="match status" value="1"/>
</dbReference>
<keyword evidence="7" id="KW-0509">mRNA transport</keyword>
<evidence type="ECO:0000313" key="16">
    <source>
        <dbReference type="Proteomes" id="UP000324705"/>
    </source>
</evidence>
<keyword evidence="11" id="KW-0508">mRNA splicing</keyword>
<evidence type="ECO:0000256" key="4">
    <source>
        <dbReference type="ARBA" id="ARBA00022448"/>
    </source>
</evidence>
<feature type="compositionally biased region" description="Polar residues" evidence="13">
    <location>
        <begin position="336"/>
        <end position="345"/>
    </location>
</feature>
<keyword evidence="16" id="KW-1185">Reference proteome</keyword>
<keyword evidence="10" id="KW-0866">Nonsense-mediated mRNA decay</keyword>
<feature type="compositionally biased region" description="Acidic residues" evidence="13">
    <location>
        <begin position="81"/>
        <end position="123"/>
    </location>
</feature>
<feature type="region of interest" description="Disordered" evidence="13">
    <location>
        <begin position="831"/>
        <end position="852"/>
    </location>
</feature>
<dbReference type="GO" id="GO:0006417">
    <property type="term" value="P:regulation of translation"/>
    <property type="evidence" value="ECO:0007669"/>
    <property type="project" value="UniProtKB-KW"/>
</dbReference>
<feature type="compositionally biased region" description="Basic and acidic residues" evidence="13">
    <location>
        <begin position="68"/>
        <end position="80"/>
    </location>
</feature>
<dbReference type="EMBL" id="LT934115">
    <property type="protein sequence ID" value="VAH61459.1"/>
    <property type="molecule type" value="Genomic_DNA"/>
</dbReference>
<dbReference type="AlphaFoldDB" id="A0A9R0RK92"/>
<gene>
    <name evidence="15" type="ORF">TRITD_3Av1G137840</name>
</gene>
<evidence type="ECO:0000256" key="12">
    <source>
        <dbReference type="ARBA" id="ARBA00023242"/>
    </source>
</evidence>
<protein>
    <recommendedName>
        <fullName evidence="14">HMA domain-containing protein</fullName>
    </recommendedName>
</protein>
<feature type="region of interest" description="Disordered" evidence="13">
    <location>
        <begin position="1"/>
        <end position="188"/>
    </location>
</feature>
<dbReference type="SMART" id="SM01044">
    <property type="entry name" value="Btz"/>
    <property type="match status" value="1"/>
</dbReference>
<dbReference type="Gramene" id="TRITD3Av1G137840.2">
    <property type="protein sequence ID" value="TRITD3Av1G137840.2"/>
    <property type="gene ID" value="TRITD3Av1G137840"/>
</dbReference>
<proteinExistence type="inferred from homology"/>
<feature type="compositionally biased region" description="Polar residues" evidence="13">
    <location>
        <begin position="523"/>
        <end position="534"/>
    </location>
</feature>
<dbReference type="PANTHER" id="PTHR46837">
    <property type="entry name" value="PROTEIN MLN51 HOMOLOG"/>
    <property type="match status" value="1"/>
</dbReference>
<comment type="similarity">
    <text evidence="3">Belongs to the CASC3 family.</text>
</comment>
<feature type="compositionally biased region" description="Acidic residues" evidence="13">
    <location>
        <begin position="147"/>
        <end position="157"/>
    </location>
</feature>